<reference evidence="2" key="1">
    <citation type="journal article" date="2020" name="Nature">
        <title>Giant virus diversity and host interactions through global metagenomics.</title>
        <authorList>
            <person name="Schulz F."/>
            <person name="Roux S."/>
            <person name="Paez-Espino D."/>
            <person name="Jungbluth S."/>
            <person name="Walsh D.A."/>
            <person name="Denef V.J."/>
            <person name="McMahon K.D."/>
            <person name="Konstantinidis K.T."/>
            <person name="Eloe-Fadrosh E.A."/>
            <person name="Kyrpides N.C."/>
            <person name="Woyke T."/>
        </authorList>
    </citation>
    <scope>NUCLEOTIDE SEQUENCE</scope>
    <source>
        <strain evidence="2">GVMAG-M-3300023179-59</strain>
    </source>
</reference>
<organism evidence="2">
    <name type="scientific">viral metagenome</name>
    <dbReference type="NCBI Taxonomy" id="1070528"/>
    <lineage>
        <taxon>unclassified sequences</taxon>
        <taxon>metagenomes</taxon>
        <taxon>organismal metagenomes</taxon>
    </lineage>
</organism>
<name>A0A6C0H1M5_9ZZZZ</name>
<feature type="transmembrane region" description="Helical" evidence="1">
    <location>
        <begin position="6"/>
        <end position="22"/>
    </location>
</feature>
<dbReference type="AlphaFoldDB" id="A0A6C0H1M5"/>
<protein>
    <submittedName>
        <fullName evidence="2">Uncharacterized protein</fullName>
    </submittedName>
</protein>
<keyword evidence="1" id="KW-0472">Membrane</keyword>
<evidence type="ECO:0000256" key="1">
    <source>
        <dbReference type="SAM" id="Phobius"/>
    </source>
</evidence>
<sequence>MKFRPNYILLFLLIICITYLLYKISTTSLENYSDIRQKTSDSKKMAPTFGSGSTIAETPETEASHYNKNNYNIEYHDSVESIAKQNDLYDANAGIAWIIDPTGKKVAMPKLYADSTTTYYKPGKYKYGADNYVPSYEDSIYLSKTYRDYNASDFIYPRPFYETNNIPV</sequence>
<accession>A0A6C0H1M5</accession>
<evidence type="ECO:0000313" key="2">
    <source>
        <dbReference type="EMBL" id="QHT74451.1"/>
    </source>
</evidence>
<proteinExistence type="predicted"/>
<keyword evidence="1" id="KW-0812">Transmembrane</keyword>
<keyword evidence="1" id="KW-1133">Transmembrane helix</keyword>
<dbReference type="EMBL" id="MN739850">
    <property type="protein sequence ID" value="QHT74451.1"/>
    <property type="molecule type" value="Genomic_DNA"/>
</dbReference>